<dbReference type="GO" id="GO:0007165">
    <property type="term" value="P:signal transduction"/>
    <property type="evidence" value="ECO:0007669"/>
    <property type="project" value="InterPro"/>
</dbReference>
<feature type="region of interest" description="Disordered" evidence="8">
    <location>
        <begin position="2504"/>
        <end position="2526"/>
    </location>
</feature>
<feature type="repeat" description="ANK" evidence="6">
    <location>
        <begin position="605"/>
        <end position="637"/>
    </location>
</feature>
<feature type="region of interest" description="Disordered" evidence="8">
    <location>
        <begin position="2696"/>
        <end position="2732"/>
    </location>
</feature>
<feature type="region of interest" description="Disordered" evidence="8">
    <location>
        <begin position="2358"/>
        <end position="2386"/>
    </location>
</feature>
<comment type="subcellular location">
    <subcellularLocation>
        <location evidence="1">Cytoplasm</location>
        <location evidence="1">Cytoskeleton</location>
    </subcellularLocation>
</comment>
<organism evidence="11 12">
    <name type="scientific">Anisodus tanguticus</name>
    <dbReference type="NCBI Taxonomy" id="243964"/>
    <lineage>
        <taxon>Eukaryota</taxon>
        <taxon>Viridiplantae</taxon>
        <taxon>Streptophyta</taxon>
        <taxon>Embryophyta</taxon>
        <taxon>Tracheophyta</taxon>
        <taxon>Spermatophyta</taxon>
        <taxon>Magnoliopsida</taxon>
        <taxon>eudicotyledons</taxon>
        <taxon>Gunneridae</taxon>
        <taxon>Pentapetalae</taxon>
        <taxon>asterids</taxon>
        <taxon>lamiids</taxon>
        <taxon>Solanales</taxon>
        <taxon>Solanaceae</taxon>
        <taxon>Solanoideae</taxon>
        <taxon>Hyoscyameae</taxon>
        <taxon>Anisodus</taxon>
    </lineage>
</organism>
<dbReference type="InterPro" id="IPR000906">
    <property type="entry name" value="ZU5_dom"/>
</dbReference>
<dbReference type="PANTHER" id="PTHR24198:SF165">
    <property type="entry name" value="ANKYRIN REPEAT-CONTAINING PROTEIN-RELATED"/>
    <property type="match status" value="1"/>
</dbReference>
<dbReference type="SUPFAM" id="SSF47986">
    <property type="entry name" value="DEATH domain"/>
    <property type="match status" value="1"/>
</dbReference>
<feature type="region of interest" description="Disordered" evidence="8">
    <location>
        <begin position="2220"/>
        <end position="2258"/>
    </location>
</feature>
<evidence type="ECO:0000256" key="2">
    <source>
        <dbReference type="ARBA" id="ARBA00022553"/>
    </source>
</evidence>
<feature type="repeat" description="ANK" evidence="6">
    <location>
        <begin position="506"/>
        <end position="538"/>
    </location>
</feature>
<dbReference type="EMBL" id="JAVYJV010000108">
    <property type="protein sequence ID" value="KAK4336656.1"/>
    <property type="molecule type" value="Genomic_DNA"/>
</dbReference>
<feature type="compositionally biased region" description="Polar residues" evidence="8">
    <location>
        <begin position="2358"/>
        <end position="2377"/>
    </location>
</feature>
<feature type="region of interest" description="Disordered" evidence="8">
    <location>
        <begin position="1201"/>
        <end position="1311"/>
    </location>
</feature>
<feature type="repeat" description="ANK" evidence="6">
    <location>
        <begin position="362"/>
        <end position="394"/>
    </location>
</feature>
<evidence type="ECO:0000256" key="1">
    <source>
        <dbReference type="ARBA" id="ARBA00004245"/>
    </source>
</evidence>
<dbReference type="GO" id="GO:0005737">
    <property type="term" value="C:cytoplasm"/>
    <property type="evidence" value="ECO:0007669"/>
    <property type="project" value="TreeGrafter"/>
</dbReference>
<comment type="caution">
    <text evidence="11">The sequence shown here is derived from an EMBL/GenBank/DDBJ whole genome shotgun (WGS) entry which is preliminary data.</text>
</comment>
<keyword evidence="12" id="KW-1185">Reference proteome</keyword>
<feature type="compositionally biased region" description="Low complexity" evidence="8">
    <location>
        <begin position="2220"/>
        <end position="2230"/>
    </location>
</feature>
<dbReference type="Gene3D" id="2.60.220.30">
    <property type="match status" value="1"/>
</dbReference>
<dbReference type="InterPro" id="IPR040745">
    <property type="entry name" value="Ankyrin_UPA"/>
</dbReference>
<feature type="compositionally biased region" description="Polar residues" evidence="8">
    <location>
        <begin position="2698"/>
        <end position="2707"/>
    </location>
</feature>
<feature type="domain" description="Death" evidence="9">
    <location>
        <begin position="1748"/>
        <end position="1821"/>
    </location>
</feature>
<dbReference type="Pfam" id="PF00023">
    <property type="entry name" value="Ank"/>
    <property type="match status" value="4"/>
</dbReference>
<feature type="region of interest" description="Disordered" evidence="8">
    <location>
        <begin position="1694"/>
        <end position="1713"/>
    </location>
</feature>
<dbReference type="PRINTS" id="PR01415">
    <property type="entry name" value="ANKYRIN"/>
</dbReference>
<protein>
    <recommendedName>
        <fullName evidence="13">Ankyrin-3</fullName>
    </recommendedName>
</protein>
<feature type="repeat" description="ANK" evidence="6">
    <location>
        <begin position="440"/>
        <end position="472"/>
    </location>
</feature>
<feature type="repeat" description="ANK" evidence="6">
    <location>
        <begin position="329"/>
        <end position="361"/>
    </location>
</feature>
<dbReference type="FunFam" id="1.25.40.20:FF:000003">
    <property type="entry name" value="Ankyrin, isoform B"/>
    <property type="match status" value="1"/>
</dbReference>
<feature type="compositionally biased region" description="Basic and acidic residues" evidence="8">
    <location>
        <begin position="2507"/>
        <end position="2518"/>
    </location>
</feature>
<evidence type="ECO:0000256" key="4">
    <source>
        <dbReference type="ARBA" id="ARBA00023043"/>
    </source>
</evidence>
<evidence type="ECO:0000259" key="10">
    <source>
        <dbReference type="PROSITE" id="PS51145"/>
    </source>
</evidence>
<dbReference type="GO" id="GO:0016020">
    <property type="term" value="C:membrane"/>
    <property type="evidence" value="ECO:0007669"/>
    <property type="project" value="UniProtKB-ARBA"/>
</dbReference>
<feature type="repeat" description="ANK" evidence="6">
    <location>
        <begin position="220"/>
        <end position="252"/>
    </location>
</feature>
<dbReference type="SUPFAM" id="SSF48403">
    <property type="entry name" value="Ankyrin repeat"/>
    <property type="match status" value="2"/>
</dbReference>
<dbReference type="PROSITE" id="PS50297">
    <property type="entry name" value="ANK_REP_REGION"/>
    <property type="match status" value="17"/>
</dbReference>
<evidence type="ECO:0000259" key="9">
    <source>
        <dbReference type="PROSITE" id="PS50017"/>
    </source>
</evidence>
<dbReference type="Pfam" id="PF00531">
    <property type="entry name" value="Death"/>
    <property type="match status" value="1"/>
</dbReference>
<evidence type="ECO:0000256" key="8">
    <source>
        <dbReference type="SAM" id="MobiDB-lite"/>
    </source>
</evidence>
<feature type="repeat" description="ANK" evidence="6">
    <location>
        <begin position="473"/>
        <end position="505"/>
    </location>
</feature>
<dbReference type="PROSITE" id="PS50017">
    <property type="entry name" value="DEATH_DOMAIN"/>
    <property type="match status" value="1"/>
</dbReference>
<feature type="repeat" description="ANK" evidence="6">
    <location>
        <begin position="286"/>
        <end position="307"/>
    </location>
</feature>
<dbReference type="FunFam" id="2.60.220.30:FF:000009">
    <property type="entry name" value="Ankyrin 2, isoform G"/>
    <property type="match status" value="1"/>
</dbReference>
<evidence type="ECO:0000313" key="11">
    <source>
        <dbReference type="EMBL" id="KAK4336656.1"/>
    </source>
</evidence>
<feature type="repeat" description="ANK" evidence="6">
    <location>
        <begin position="81"/>
        <end position="113"/>
    </location>
</feature>
<dbReference type="InterPro" id="IPR011029">
    <property type="entry name" value="DEATH-like_dom_sf"/>
</dbReference>
<evidence type="ECO:0000256" key="6">
    <source>
        <dbReference type="PROSITE-ProRule" id="PRU00023"/>
    </source>
</evidence>
<feature type="repeat" description="ANK" evidence="6">
    <location>
        <begin position="539"/>
        <end position="571"/>
    </location>
</feature>
<keyword evidence="4 6" id="KW-0040">ANK repeat</keyword>
<dbReference type="Gene3D" id="2.60.40.2660">
    <property type="match status" value="1"/>
</dbReference>
<evidence type="ECO:0000313" key="12">
    <source>
        <dbReference type="Proteomes" id="UP001291623"/>
    </source>
</evidence>
<evidence type="ECO:0000256" key="7">
    <source>
        <dbReference type="SAM" id="Coils"/>
    </source>
</evidence>
<dbReference type="PROSITE" id="PS51145">
    <property type="entry name" value="ZU5"/>
    <property type="match status" value="1"/>
</dbReference>
<feature type="region of interest" description="Disordered" evidence="8">
    <location>
        <begin position="1431"/>
        <end position="1513"/>
    </location>
</feature>
<evidence type="ECO:0008006" key="13">
    <source>
        <dbReference type="Google" id="ProtNLM"/>
    </source>
</evidence>
<feature type="compositionally biased region" description="Basic and acidic residues" evidence="8">
    <location>
        <begin position="1242"/>
        <end position="1292"/>
    </location>
</feature>
<sequence>MVVETDIPPPIKTDPAHASFLRAAKAGNFEKVLDYLKSLKDINVSNANGLNALHLAAKEGHADIVRLLIKKGANVNSATVKGNTALHIASLGGHLDVVKIICEEGANLNCRSKAGFTPLYMAAQEDRLDVVKHLLSKDVNQNLGTDDGFTPLAVALQQGHDRIVSILLQHDSKGKVRLPPLHIAAKKDDVQAAYLLLSQAEEQAARQGVICTAVDQPSKSGFTALHIAAHYGNENMARLLIQHNAQVNHCAKHLITPLHVAAKWGQLKIVELLVNCGSNVTALTRDGLSALHCAARSGHAHVVQYLLYDCKNASSSLSSKQLCALQTKNGLTPLHMAAQGDHCTTAEVLLNSQAYVDDVTVDYLTALHVACHCGHVSVAQLLLENNADVNARALNGFTPLHIACKKNRVKVVELLLKENQEEVTILLLERDANLNATSKSDFTPLHLAAKHGSINIAKLLIAKKALINAQGKNGLTALHVSAHYDHSDIALLLLSHGSDAQICARNGYSALHIAAKKGQLEICIALLEYGCSVHAQSKAGFTPLHLASQNGHLDVVSLLVQQKADVNAKAKNGLTPLHLCAQEDRVNIATILVKNKCDLNPQTKSGYTPLHVACHFAQHNMIQFLLNNGAELTTQTSTGYTPLHQAAQQGHTQVVSTLLNKDSSVANRKSSDGHTALRIAQRLGYMSVVSTLIEKTTETMTVTETTEESRYRVEVPEQMHETFISDSEDEHASLLEEEPNFSPSHYMMTESYMNTLTPDNVDLAKSPTTNGFLVSFLVDARGGAMRGCRHSGIRILIPPRKASQPMRITCKYVRKEKLLKPPPLMENEECASRILELSPSGVKFLGPVIIEIPHFASLRDQEREILILRSDNGETWKEHNFVTTDEALQEILQECFEGEADKSDAKDIIEDTVSNKTDTLKCEENVNNSEKISLDKNTEENKVVTEDLENTMDSIENKENINEDKFKSFTKLVKSAKDIKNSLANKLHLRKIQKECVKSSSSKDDEIIEKIGENIKTNDNIQVFESLDEEKEEIVLTIESDNKEEVIPQEKLKKSNNFKISKLNIFKKKEKPHVSSEETEELDSGKNKTDSSIKNKIRKFFKKDSQSMKKEDPVVEKELENLTDSKAVEKEFSDKTKLEKILEDDELVITEGKNETPKEILVSNEPENSESLIKNEEMEPQIKEIDEKLLLQQLLKDRIKFKRPSKENDDKTVTDDDSNKIDNLDKNSELSISENIVIEHQPLIEKEKDVEEKSKNISEEVTKEIKELNDLENESKEETDELKNNSEEKENEMNLTENIDDETKTVTSESTSKMKKIKNIFSKMNFKPKMFSKADKTQLTLNDFIEVKNDTPEISEENEDKKLDEINKKVSEKKAFSKTKNNWRSAFKSEFKLNNFFKKKIGENISQSLKTSDELIIADSVKDIEKNNQELSEIKEISNNSELEKDTLKNSEESEKTSEEKPEKTLEQESEKILDEKFENGSNKESEKTLEQESEKVLNEESKKPPTVDETGYESQLDNDIEIEEFQNAEVTVPGETIENNVNENLPAIESDLVNEVQQEINSKYDSGKDESLFEDSSISEAKDLKHDKEEKTLEQLENYIEIAKSKLVEINQYSCCFLEFAGNFKPVVNNSEQLQLKFEAFRENRLACRIKIKNLDADLVGRVAFMREKRKLRTELPQTPICNLNIILPFNSNLPEEEPPKPSPKKELSPMKMNGLASQESFKRKSLDSPRKQKADDVELHPTLVKVSNELDRDWTNLASHLNLPESLMMTLVNEPNLNNQEKAANLLKYWQNNLNPDPKKFSESVLENALRRIGREDIIFKSILNINLKEEPIKKQEVTQSLHADLNLRNVETEKIYQPVLPEELEAELMEQEEQDFVEVNQFIPTIQEATQNIERPIVELTEDFVIEQQTNQLYAEESQVQSMFVQDQQLENQYEEFSTDLASQNYEINQNFYPSNTEQNVEQDYKYSQEVEPDDETISIEKVEDQIITNDPNLNSSSVKRSLSTSAAANNNFQAILFDNQKIDSAVNKERKSSVVEEIPEFKERVEYFRRMSKEESIEDLSVISSTTSSQITPNTAKQLAGKIVADVQKRAIEKVNLILEMEKATENQQFISQEEDESQTVSACDSTSTMTSKATINSIEAATAAVETGLITLIAGELTLLLGELTLNPLPLAMQSSSSEYETCLTSPLDCNSSECSTNYLTAHDSTLQSKTISISSSDGALSSGSETLVEDLNKTETVKEEEEDEDDSSATDLNQTIISNLVIEPYDREIPKSMICSISSRSEGSSNNSQKNNYFKQGFFKIEEEQLMPSTSQGRNSFSEQSESSGTWKSNTSNETVILKTDLSISLENNQSDFSSLESNTDLNTISSSKNQTKSDETVSEEETVLLLDNVDHFKTEEKYIESNVFEKTLKENIDASSISSNEIPEKIPVDKTNDIESHKIFDEKMPTIISSSILDQWDENVLDDEMIIHEEHINENISLHCSKKNSVDILYTLEEEEESRTDDLIQGEKDQNSSHLKNNQNNCDLFGVNYNSSADNSNSLNEFERLEQEVDVSQEPSGDLEKARLSTGQMLHHHSSLDSIGSISSIGITGTPKINSATMISHPDAVSINSLTEFERLENEFHVQEQQEKEVVKLTEIEEGHESQASDSIDTVSGNSQLLIEKDDNNSEIDFPLDEKFEDYTSYPIHLEELDQTPQHQSNLKNESESIEVTIEENSNDSEKTDNEDFKEEILKIVTTKENRFVEPIDESSK</sequence>
<dbReference type="PROSITE" id="PS50088">
    <property type="entry name" value="ANK_REPEAT"/>
    <property type="match status" value="17"/>
</dbReference>
<feature type="compositionally biased region" description="Basic and acidic residues" evidence="8">
    <location>
        <begin position="2723"/>
        <end position="2732"/>
    </location>
</feature>
<dbReference type="PANTHER" id="PTHR24198">
    <property type="entry name" value="ANKYRIN REPEAT AND PROTEIN KINASE DOMAIN-CONTAINING PROTEIN"/>
    <property type="match status" value="1"/>
</dbReference>
<feature type="repeat" description="ANK" evidence="6">
    <location>
        <begin position="253"/>
        <end position="285"/>
    </location>
</feature>
<feature type="repeat" description="ANK" evidence="6">
    <location>
        <begin position="572"/>
        <end position="604"/>
    </location>
</feature>
<feature type="coiled-coil region" evidence="7">
    <location>
        <begin position="1587"/>
        <end position="1614"/>
    </location>
</feature>
<dbReference type="Pfam" id="PF17809">
    <property type="entry name" value="UPA_2"/>
    <property type="match status" value="1"/>
</dbReference>
<dbReference type="SMART" id="SM00218">
    <property type="entry name" value="ZU5"/>
    <property type="match status" value="1"/>
</dbReference>
<feature type="region of interest" description="Disordered" evidence="8">
    <location>
        <begin position="2313"/>
        <end position="2338"/>
    </location>
</feature>
<feature type="compositionally biased region" description="Basic and acidic residues" evidence="8">
    <location>
        <begin position="1431"/>
        <end position="1507"/>
    </location>
</feature>
<feature type="repeat" description="ANK" evidence="6">
    <location>
        <begin position="114"/>
        <end position="146"/>
    </location>
</feature>
<keyword evidence="2" id="KW-0597">Phosphoprotein</keyword>
<feature type="region of interest" description="Disordered" evidence="8">
    <location>
        <begin position="1070"/>
        <end position="1090"/>
    </location>
</feature>
<dbReference type="Gene3D" id="1.25.40.20">
    <property type="entry name" value="Ankyrin repeat-containing domain"/>
    <property type="match status" value="3"/>
</dbReference>
<dbReference type="Gene3D" id="1.10.533.10">
    <property type="entry name" value="Death Domain, Fas"/>
    <property type="match status" value="1"/>
</dbReference>
<dbReference type="Pfam" id="PF00791">
    <property type="entry name" value="ZU5"/>
    <property type="match status" value="1"/>
</dbReference>
<dbReference type="Pfam" id="PF12796">
    <property type="entry name" value="Ank_2"/>
    <property type="match status" value="4"/>
</dbReference>
<dbReference type="InterPro" id="IPR036770">
    <property type="entry name" value="Ankyrin_rpt-contain_sf"/>
</dbReference>
<feature type="domain" description="ZU5" evidence="10">
    <location>
        <begin position="772"/>
        <end position="895"/>
    </location>
</feature>
<feature type="compositionally biased region" description="Basic and acidic residues" evidence="8">
    <location>
        <begin position="1699"/>
        <end position="1710"/>
    </location>
</feature>
<dbReference type="SMART" id="SM00248">
    <property type="entry name" value="ANK"/>
    <property type="match status" value="19"/>
</dbReference>
<dbReference type="Pfam" id="PF13857">
    <property type="entry name" value="Ank_5"/>
    <property type="match status" value="1"/>
</dbReference>
<feature type="compositionally biased region" description="Basic and acidic residues" evidence="8">
    <location>
        <begin position="1204"/>
        <end position="1228"/>
    </location>
</feature>
<dbReference type="GO" id="GO:0005856">
    <property type="term" value="C:cytoskeleton"/>
    <property type="evidence" value="ECO:0007669"/>
    <property type="project" value="UniProtKB-SubCell"/>
</dbReference>
<feature type="repeat" description="ANK" evidence="6">
    <location>
        <begin position="48"/>
        <end position="80"/>
    </location>
</feature>
<evidence type="ECO:0000256" key="5">
    <source>
        <dbReference type="ARBA" id="ARBA00023212"/>
    </source>
</evidence>
<dbReference type="Proteomes" id="UP001291623">
    <property type="component" value="Unassembled WGS sequence"/>
</dbReference>
<keyword evidence="3" id="KW-0677">Repeat</keyword>
<keyword evidence="5" id="KW-0206">Cytoskeleton</keyword>
<name>A0AAE1UQX3_9SOLA</name>
<keyword evidence="7" id="KW-0175">Coiled coil</keyword>
<evidence type="ECO:0000256" key="3">
    <source>
        <dbReference type="ARBA" id="ARBA00022737"/>
    </source>
</evidence>
<dbReference type="InterPro" id="IPR002110">
    <property type="entry name" value="Ankyrin_rpt"/>
</dbReference>
<reference evidence="11" key="1">
    <citation type="submission" date="2023-12" db="EMBL/GenBank/DDBJ databases">
        <title>Genome assembly of Anisodus tanguticus.</title>
        <authorList>
            <person name="Wang Y.-J."/>
        </authorList>
    </citation>
    <scope>NUCLEOTIDE SEQUENCE</scope>
    <source>
        <strain evidence="11">KB-2021</strain>
        <tissue evidence="11">Leaf</tissue>
    </source>
</reference>
<feature type="repeat" description="ANK" evidence="6">
    <location>
        <begin position="147"/>
        <end position="172"/>
    </location>
</feature>
<gene>
    <name evidence="11" type="ORF">RND71_044217</name>
</gene>
<dbReference type="InterPro" id="IPR000488">
    <property type="entry name" value="Death_dom"/>
</dbReference>
<dbReference type="Pfam" id="PF13637">
    <property type="entry name" value="Ank_4"/>
    <property type="match status" value="1"/>
</dbReference>
<proteinExistence type="predicted"/>
<feature type="repeat" description="ANK" evidence="6">
    <location>
        <begin position="638"/>
        <end position="670"/>
    </location>
</feature>
<accession>A0AAE1UQX3</accession>
<feature type="compositionally biased region" description="Acidic residues" evidence="8">
    <location>
        <begin position="2244"/>
        <end position="2254"/>
    </location>
</feature>
<feature type="repeat" description="ANK" evidence="6">
    <location>
        <begin position="395"/>
        <end position="417"/>
    </location>
</feature>
<keyword evidence="5" id="KW-0963">Cytoplasm</keyword>